<dbReference type="PROSITE" id="PS51257">
    <property type="entry name" value="PROKAR_LIPOPROTEIN"/>
    <property type="match status" value="1"/>
</dbReference>
<evidence type="ECO:0000313" key="5">
    <source>
        <dbReference type="Proteomes" id="UP001500301"/>
    </source>
</evidence>
<comment type="similarity">
    <text evidence="1">Belongs to the serpin family.</text>
</comment>
<keyword evidence="2" id="KW-0732">Signal</keyword>
<feature type="signal peptide" evidence="2">
    <location>
        <begin position="1"/>
        <end position="27"/>
    </location>
</feature>
<sequence length="448" mass="47028">MTTPLARRTALQLGFAALGAAALTACADDGAAPGAARTSEPDGIELVSSDVRRAAGDPSLVAPVVAGLDRFAGELYGQLAAADGTHGNLVLSPYSVLVALGMTLTGAAGTTAEEMRTVLGVGDLGDRWHKGVNALTTLVEDLAGKQERADGSTAELALSTADQLFGQRDVAWEADFLDLLAKEYGAGLRTVDFERATEQARTAINGWVEDRTHDRIVDLVPGGVLDPSTRLVLVNAIYLKAPWEQPFEKGLTAPGAFHRLDGSQVDADLMRVPDLATGLASGDGWRSVVLPYAGRRLAMTVVLPDDGALDRVERQVRSGGFAVFTADAQPTVVDLSLPRWSFRTAAPLKDPLSALGMPTAFSDTADFTPMTEEDLPLVVAEVLHQGFVAVDEEGTEAAAATAVVMAETAAPVAVPFVVDRPFLFLIHDVAHAAPLFVGRVSDPTSPVE</sequence>
<evidence type="ECO:0000313" key="4">
    <source>
        <dbReference type="EMBL" id="GAA3547173.1"/>
    </source>
</evidence>
<name>A0ABP6W9F3_9ACTN</name>
<protein>
    <submittedName>
        <fullName evidence="4">Serpin family protein</fullName>
    </submittedName>
</protein>
<dbReference type="InterPro" id="IPR023796">
    <property type="entry name" value="Serpin_dom"/>
</dbReference>
<proteinExistence type="inferred from homology"/>
<evidence type="ECO:0000256" key="2">
    <source>
        <dbReference type="SAM" id="SignalP"/>
    </source>
</evidence>
<dbReference type="InterPro" id="IPR000215">
    <property type="entry name" value="Serpin_fam"/>
</dbReference>
<dbReference type="Proteomes" id="UP001500301">
    <property type="component" value="Unassembled WGS sequence"/>
</dbReference>
<dbReference type="SMART" id="SM00093">
    <property type="entry name" value="SERPIN"/>
    <property type="match status" value="1"/>
</dbReference>
<dbReference type="PROSITE" id="PS51318">
    <property type="entry name" value="TAT"/>
    <property type="match status" value="1"/>
</dbReference>
<keyword evidence="5" id="KW-1185">Reference proteome</keyword>
<feature type="chain" id="PRO_5046217440" evidence="2">
    <location>
        <begin position="28"/>
        <end position="448"/>
    </location>
</feature>
<dbReference type="InterPro" id="IPR023795">
    <property type="entry name" value="Serpin_CS"/>
</dbReference>
<dbReference type="EMBL" id="BAABBB010000022">
    <property type="protein sequence ID" value="GAA3547173.1"/>
    <property type="molecule type" value="Genomic_DNA"/>
</dbReference>
<feature type="domain" description="Serpin" evidence="3">
    <location>
        <begin position="73"/>
        <end position="443"/>
    </location>
</feature>
<organism evidence="4 5">
    <name type="scientific">Nocardioides daeguensis</name>
    <dbReference type="NCBI Taxonomy" id="908359"/>
    <lineage>
        <taxon>Bacteria</taxon>
        <taxon>Bacillati</taxon>
        <taxon>Actinomycetota</taxon>
        <taxon>Actinomycetes</taxon>
        <taxon>Propionibacteriales</taxon>
        <taxon>Nocardioidaceae</taxon>
        <taxon>Nocardioides</taxon>
    </lineage>
</organism>
<comment type="caution">
    <text evidence="4">The sequence shown here is derived from an EMBL/GenBank/DDBJ whole genome shotgun (WGS) entry which is preliminary data.</text>
</comment>
<dbReference type="PANTHER" id="PTHR11461:SF211">
    <property type="entry name" value="GH10112P-RELATED"/>
    <property type="match status" value="1"/>
</dbReference>
<reference evidence="5" key="1">
    <citation type="journal article" date="2019" name="Int. J. Syst. Evol. Microbiol.">
        <title>The Global Catalogue of Microorganisms (GCM) 10K type strain sequencing project: providing services to taxonomists for standard genome sequencing and annotation.</title>
        <authorList>
            <consortium name="The Broad Institute Genomics Platform"/>
            <consortium name="The Broad Institute Genome Sequencing Center for Infectious Disease"/>
            <person name="Wu L."/>
            <person name="Ma J."/>
        </authorList>
    </citation>
    <scope>NUCLEOTIDE SEQUENCE [LARGE SCALE GENOMIC DNA]</scope>
    <source>
        <strain evidence="5">JCM 17460</strain>
    </source>
</reference>
<dbReference type="RefSeq" id="WP_218236104.1">
    <property type="nucleotide sequence ID" value="NZ_BAABBB010000022.1"/>
</dbReference>
<dbReference type="Pfam" id="PF00079">
    <property type="entry name" value="Serpin"/>
    <property type="match status" value="1"/>
</dbReference>
<dbReference type="PROSITE" id="PS00284">
    <property type="entry name" value="SERPIN"/>
    <property type="match status" value="1"/>
</dbReference>
<gene>
    <name evidence="4" type="ORF">GCM10022263_37850</name>
</gene>
<evidence type="ECO:0000259" key="3">
    <source>
        <dbReference type="SMART" id="SM00093"/>
    </source>
</evidence>
<dbReference type="PANTHER" id="PTHR11461">
    <property type="entry name" value="SERINE PROTEASE INHIBITOR, SERPIN"/>
    <property type="match status" value="1"/>
</dbReference>
<evidence type="ECO:0000256" key="1">
    <source>
        <dbReference type="RuleBase" id="RU000411"/>
    </source>
</evidence>
<dbReference type="CDD" id="cd19590">
    <property type="entry name" value="serpin_thermopin-like"/>
    <property type="match status" value="1"/>
</dbReference>
<accession>A0ABP6W9F3</accession>
<dbReference type="InterPro" id="IPR006311">
    <property type="entry name" value="TAT_signal"/>
</dbReference>